<evidence type="ECO:0008006" key="3">
    <source>
        <dbReference type="Google" id="ProtNLM"/>
    </source>
</evidence>
<protein>
    <recommendedName>
        <fullName evidence="3">Peptidase M41 domain-containing protein</fullName>
    </recommendedName>
</protein>
<name>A0A2D2CXE3_METT3</name>
<keyword evidence="2" id="KW-1185">Reference proteome</keyword>
<evidence type="ECO:0000313" key="2">
    <source>
        <dbReference type="Proteomes" id="UP000230709"/>
    </source>
</evidence>
<dbReference type="Proteomes" id="UP000230709">
    <property type="component" value="Chromosome"/>
</dbReference>
<organism evidence="1 2">
    <name type="scientific">Methylosinus trichosporium (strain ATCC 35070 / NCIMB 11131 / UNIQEM 75 / OB3b)</name>
    <dbReference type="NCBI Taxonomy" id="595536"/>
    <lineage>
        <taxon>Bacteria</taxon>
        <taxon>Pseudomonadati</taxon>
        <taxon>Pseudomonadota</taxon>
        <taxon>Alphaproteobacteria</taxon>
        <taxon>Hyphomicrobiales</taxon>
        <taxon>Methylocystaceae</taxon>
        <taxon>Methylosinus</taxon>
    </lineage>
</organism>
<evidence type="ECO:0000313" key="1">
    <source>
        <dbReference type="EMBL" id="ATQ67356.1"/>
    </source>
</evidence>
<dbReference type="KEGG" id="mtw:CQW49_05200"/>
<dbReference type="AlphaFoldDB" id="A0A2D2CXE3"/>
<dbReference type="STRING" id="595536.GCA_000178815_04120"/>
<dbReference type="EMBL" id="CP023737">
    <property type="protein sequence ID" value="ATQ67356.1"/>
    <property type="molecule type" value="Genomic_DNA"/>
</dbReference>
<reference evidence="2" key="1">
    <citation type="submission" date="2017-10" db="EMBL/GenBank/DDBJ databases">
        <title>Completed PacBio SMRT sequence of Methylosinus trichosporium OB3b reveals presence of a third large plasmid.</title>
        <authorList>
            <person name="Charles T.C."/>
            <person name="Lynch M.D.J."/>
            <person name="Heil J.R."/>
            <person name="Cheng J."/>
        </authorList>
    </citation>
    <scope>NUCLEOTIDE SEQUENCE [LARGE SCALE GENOMIC DNA]</scope>
    <source>
        <strain evidence="2">OB3b</strain>
    </source>
</reference>
<sequence>MGGDQQNAAAHEAGHAIAAVAFGRTVRALRIGDYPLCVSIRADGAKTPRLGRLVELISGSTCEGIEGRRMFLMSEGTMRQKLAQVRDDDRGSCDRCQEAALLVAAFAGAADDDLVTLWSDAAFLAFLLFRHPTFRASARALSVMLRRRKVLFGDDVAALIDGRALFMAREDVVRNFPLGRLETLL</sequence>
<accession>A0A2D2CXE3</accession>
<proteinExistence type="predicted"/>
<gene>
    <name evidence="1" type="ORF">CQW49_05200</name>
</gene>